<dbReference type="GeneID" id="19468182"/>
<sequence length="378" mass="43697">MGPIPYETLQEWKQQVNTLNDPFISGIPKIELHVHIEGTLTPELRFKLAQRNNIHLHSKRLNKTFNTLDELKEMYNLLQPRSIKGANQISAFFDAYYGGMEALRTESDFYELAMDYFEKAARMNVRYCEPFFDPQAHTRRGIEFETFMKGFKRAQVDAERDLNVKSQWIMCILRDQSLESAMEHYEAALPYKNTIIGIGLDGNEYNRPPSIFEPLSLRARNDGFKITCHCDVTQKDTHEHIRQVAECVGGSGADRLDHGLDAAERPELASLIKEKGVGVTLCPWAYVRHHKEEDLFKHVRTLFEAGIKVNVSSDSPAYVEDNWIEQNLKLLRLKAGFTDEEIEKVELDSVEMCWAGEDVKREIREEIRRFCEKSTSET</sequence>
<dbReference type="Proteomes" id="UP000016922">
    <property type="component" value="Unassembled WGS sequence"/>
</dbReference>
<dbReference type="PANTHER" id="PTHR43114">
    <property type="entry name" value="ADENINE DEAMINASE"/>
    <property type="match status" value="1"/>
</dbReference>
<dbReference type="Gene3D" id="3.20.20.140">
    <property type="entry name" value="Metal-dependent hydrolases"/>
    <property type="match status" value="1"/>
</dbReference>
<dbReference type="HOGENOM" id="CLU_039228_7_0_1"/>
<dbReference type="GO" id="GO:0043103">
    <property type="term" value="P:hypoxanthine salvage"/>
    <property type="evidence" value="ECO:0007669"/>
    <property type="project" value="TreeGrafter"/>
</dbReference>
<evidence type="ECO:0000313" key="6">
    <source>
        <dbReference type="Proteomes" id="UP000016922"/>
    </source>
</evidence>
<proteinExistence type="predicted"/>
<dbReference type="RefSeq" id="XP_008076286.1">
    <property type="nucleotide sequence ID" value="XM_008078095.1"/>
</dbReference>
<dbReference type="SUPFAM" id="SSF51556">
    <property type="entry name" value="Metallo-dependent hydrolases"/>
    <property type="match status" value="1"/>
</dbReference>
<dbReference type="InterPro" id="IPR032466">
    <property type="entry name" value="Metal_Hydrolase"/>
</dbReference>
<dbReference type="GO" id="GO:0006146">
    <property type="term" value="P:adenine catabolic process"/>
    <property type="evidence" value="ECO:0007669"/>
    <property type="project" value="TreeGrafter"/>
</dbReference>
<protein>
    <submittedName>
        <fullName evidence="5">Metallo-dependent hydrolase</fullName>
    </submittedName>
</protein>
<dbReference type="InterPro" id="IPR006330">
    <property type="entry name" value="Ado/ade_deaminase"/>
</dbReference>
<dbReference type="OrthoDB" id="272271at2759"/>
<dbReference type="PANTHER" id="PTHR43114:SF7">
    <property type="entry name" value="ADENOSINE DEAMINASE DOMAIN-CONTAINING PROTEIN"/>
    <property type="match status" value="1"/>
</dbReference>
<comment type="cofactor">
    <cofactor evidence="1">
        <name>Zn(2+)</name>
        <dbReference type="ChEBI" id="CHEBI:29105"/>
    </cofactor>
</comment>
<dbReference type="STRING" id="1116229.S3DYF7"/>
<evidence type="ECO:0000256" key="3">
    <source>
        <dbReference type="ARBA" id="ARBA00022801"/>
    </source>
</evidence>
<evidence type="ECO:0000256" key="1">
    <source>
        <dbReference type="ARBA" id="ARBA00001947"/>
    </source>
</evidence>
<accession>S3DYF7</accession>
<dbReference type="NCBIfam" id="TIGR01430">
    <property type="entry name" value="aden_deam"/>
    <property type="match status" value="1"/>
</dbReference>
<dbReference type="EMBL" id="KE145352">
    <property type="protein sequence ID" value="EPE36971.1"/>
    <property type="molecule type" value="Genomic_DNA"/>
</dbReference>
<keyword evidence="3 5" id="KW-0378">Hydrolase</keyword>
<dbReference type="GO" id="GO:0005829">
    <property type="term" value="C:cytosol"/>
    <property type="evidence" value="ECO:0007669"/>
    <property type="project" value="TreeGrafter"/>
</dbReference>
<dbReference type="GO" id="GO:0046872">
    <property type="term" value="F:metal ion binding"/>
    <property type="evidence" value="ECO:0007669"/>
    <property type="project" value="UniProtKB-KW"/>
</dbReference>
<evidence type="ECO:0000256" key="2">
    <source>
        <dbReference type="ARBA" id="ARBA00022723"/>
    </source>
</evidence>
<dbReference type="eggNOG" id="KOG1097">
    <property type="taxonomic scope" value="Eukaryota"/>
</dbReference>
<dbReference type="GO" id="GO:0000034">
    <property type="term" value="F:adenine deaminase activity"/>
    <property type="evidence" value="ECO:0007669"/>
    <property type="project" value="TreeGrafter"/>
</dbReference>
<keyword evidence="6" id="KW-1185">Reference proteome</keyword>
<dbReference type="Pfam" id="PF00962">
    <property type="entry name" value="A_deaminase"/>
    <property type="match status" value="1"/>
</dbReference>
<feature type="domain" description="Adenosine deaminase" evidence="4">
    <location>
        <begin position="28"/>
        <end position="368"/>
    </location>
</feature>
<evidence type="ECO:0000313" key="5">
    <source>
        <dbReference type="EMBL" id="EPE36971.1"/>
    </source>
</evidence>
<dbReference type="KEGG" id="glz:GLAREA_09134"/>
<name>S3DYF7_GLAL2</name>
<dbReference type="OMA" id="TICPWAY"/>
<gene>
    <name evidence="5" type="ORF">GLAREA_09134</name>
</gene>
<dbReference type="InterPro" id="IPR001365">
    <property type="entry name" value="A_deaminase_dom"/>
</dbReference>
<organism evidence="5 6">
    <name type="scientific">Glarea lozoyensis (strain ATCC 20868 / MF5171)</name>
    <dbReference type="NCBI Taxonomy" id="1116229"/>
    <lineage>
        <taxon>Eukaryota</taxon>
        <taxon>Fungi</taxon>
        <taxon>Dikarya</taxon>
        <taxon>Ascomycota</taxon>
        <taxon>Pezizomycotina</taxon>
        <taxon>Leotiomycetes</taxon>
        <taxon>Helotiales</taxon>
        <taxon>Helotiaceae</taxon>
        <taxon>Glarea</taxon>
    </lineage>
</organism>
<reference evidence="5 6" key="1">
    <citation type="journal article" date="2013" name="BMC Genomics">
        <title>Genomics-driven discovery of the pneumocandin biosynthetic gene cluster in the fungus Glarea lozoyensis.</title>
        <authorList>
            <person name="Chen L."/>
            <person name="Yue Q."/>
            <person name="Zhang X."/>
            <person name="Xiang M."/>
            <person name="Wang C."/>
            <person name="Li S."/>
            <person name="Che Y."/>
            <person name="Ortiz-Lopez F.J."/>
            <person name="Bills G.F."/>
            <person name="Liu X."/>
            <person name="An Z."/>
        </authorList>
    </citation>
    <scope>NUCLEOTIDE SEQUENCE [LARGE SCALE GENOMIC DNA]</scope>
    <source>
        <strain evidence="6">ATCC 20868 / MF5171</strain>
    </source>
</reference>
<keyword evidence="2" id="KW-0479">Metal-binding</keyword>
<evidence type="ECO:0000259" key="4">
    <source>
        <dbReference type="Pfam" id="PF00962"/>
    </source>
</evidence>
<dbReference type="AlphaFoldDB" id="S3DYF7"/>